<reference evidence="5 6" key="1">
    <citation type="submission" date="2019-04" db="EMBL/GenBank/DDBJ databases">
        <authorList>
            <consortium name="DOE Joint Genome Institute"/>
            <person name="Mondo S."/>
            <person name="Kjaerbolling I."/>
            <person name="Vesth T."/>
            <person name="Frisvad J.C."/>
            <person name="Nybo J.L."/>
            <person name="Theobald S."/>
            <person name="Kildgaard S."/>
            <person name="Isbrandt T."/>
            <person name="Kuo A."/>
            <person name="Sato A."/>
            <person name="Lyhne E.K."/>
            <person name="Kogle M.E."/>
            <person name="Wiebenga A."/>
            <person name="Kun R.S."/>
            <person name="Lubbers R.J."/>
            <person name="Makela M.R."/>
            <person name="Barry K."/>
            <person name="Chovatia M."/>
            <person name="Clum A."/>
            <person name="Daum C."/>
            <person name="Haridas S."/>
            <person name="He G."/>
            <person name="LaButti K."/>
            <person name="Lipzen A."/>
            <person name="Riley R."/>
            <person name="Salamov A."/>
            <person name="Simmons B.A."/>
            <person name="Magnuson J.K."/>
            <person name="Henrissat B."/>
            <person name="Mortensen U.H."/>
            <person name="Larsen T.O."/>
            <person name="Devries R.P."/>
            <person name="Grigoriev I.V."/>
            <person name="Machida M."/>
            <person name="Baker S.E."/>
            <person name="Andersen M.R."/>
            <person name="Cantor M.N."/>
            <person name="Hua S.X."/>
        </authorList>
    </citation>
    <scope>NUCLEOTIDE SEQUENCE [LARGE SCALE GENOMIC DNA]</scope>
    <source>
        <strain evidence="5 6">CBS 119388</strain>
    </source>
</reference>
<sequence>MSGEPSRPGLHPLSHLKAGPTTSSSKSTASANVRPSSRASHRPRLHKASSRDTQTDATGDKATAALIRRVLCSQAGNFGGASTLQSPEELLPPLTSSNEVDCQLYALIAVIIKEFVFSWYSKITSDQVLVNEVIQVIAHCTRAVEQRLRDTDVSQLVLDEIPALVEAHIICKRGATILFLSIIFGRLSHIFTNKPLESAYRLAREQPQLSGLTPSAREIYHSLNPHPGLSPIPDPTDTHTITQQVDNEARYRQLLVSGVLAVLLPTEDLKNACLRTLVCDILADLIIGNQVSGKMCEGWFLWESVTNLIDVVGSRQSHEIDATTAVPHRKNQLQKFDLLSPQEDVQRHHSSSSVQLRVPDWVWKILQFVFLAYVTLRFIVTGIFRVASTPVASSSSFTGHANEAPAPCNPPLKRPVLNYGLYGMLSQLLDIPRRMPWLAGLLALFQHLILAGPGRIGDTDSVLDRFLHETIQNHVLTPTLLPNLLRASRAALFPSNARSTQAAGANQDGAPAPHLPAQPPASPSEMSPPSDAAGATNASSSVLTTSISATAPSLSPEQRPTAAEIASIKRRCAVSILSLVPRPIAQRFLGVPAKIVIGQTPPERQEHFKAPNAQNYQHSEPVCALSPDPLSDDDLEESLLLVAIENDLLDLFADEYCNKHLIYSIIETVLARLLPELSERSLTELMEDRGVSLDSD</sequence>
<dbReference type="GO" id="GO:0045022">
    <property type="term" value="P:early endosome to late endosome transport"/>
    <property type="evidence" value="ECO:0007669"/>
    <property type="project" value="TreeGrafter"/>
</dbReference>
<feature type="domain" description="PXA" evidence="4">
    <location>
        <begin position="97"/>
        <end position="313"/>
    </location>
</feature>
<gene>
    <name evidence="5" type="ORF">BDV37DRAFT_251153</name>
</gene>
<dbReference type="InterPro" id="IPR003114">
    <property type="entry name" value="Phox_assoc"/>
</dbReference>
<proteinExistence type="predicted"/>
<dbReference type="GO" id="GO:0005770">
    <property type="term" value="C:late endosome"/>
    <property type="evidence" value="ECO:0007669"/>
    <property type="project" value="TreeGrafter"/>
</dbReference>
<dbReference type="PROSITE" id="PS51207">
    <property type="entry name" value="PXA"/>
    <property type="match status" value="1"/>
</dbReference>
<comment type="subcellular location">
    <subcellularLocation>
        <location evidence="1">Cytoplasm</location>
    </subcellularLocation>
</comment>
<feature type="compositionally biased region" description="Pro residues" evidence="3">
    <location>
        <begin position="513"/>
        <end position="522"/>
    </location>
</feature>
<dbReference type="GO" id="GO:0005769">
    <property type="term" value="C:early endosome"/>
    <property type="evidence" value="ECO:0007669"/>
    <property type="project" value="TreeGrafter"/>
</dbReference>
<evidence type="ECO:0000259" key="4">
    <source>
        <dbReference type="PROSITE" id="PS51207"/>
    </source>
</evidence>
<dbReference type="Pfam" id="PF02194">
    <property type="entry name" value="PXA"/>
    <property type="match status" value="1"/>
</dbReference>
<evidence type="ECO:0000313" key="6">
    <source>
        <dbReference type="Proteomes" id="UP000325579"/>
    </source>
</evidence>
<dbReference type="GeneID" id="43666952"/>
<name>A0A5N7DA33_9EURO</name>
<evidence type="ECO:0000256" key="2">
    <source>
        <dbReference type="ARBA" id="ARBA00022490"/>
    </source>
</evidence>
<dbReference type="PANTHER" id="PTHR22999:SF23">
    <property type="entry name" value="SORTING NEXIN-16"/>
    <property type="match status" value="1"/>
</dbReference>
<dbReference type="RefSeq" id="XP_031940413.1">
    <property type="nucleotide sequence ID" value="XM_032082261.1"/>
</dbReference>
<feature type="compositionally biased region" description="Basic residues" evidence="3">
    <location>
        <begin position="39"/>
        <end position="48"/>
    </location>
</feature>
<feature type="region of interest" description="Disordered" evidence="3">
    <location>
        <begin position="496"/>
        <end position="541"/>
    </location>
</feature>
<protein>
    <submittedName>
        <fullName evidence="5">PXA domain-containing protein</fullName>
    </submittedName>
</protein>
<evidence type="ECO:0000256" key="3">
    <source>
        <dbReference type="SAM" id="MobiDB-lite"/>
    </source>
</evidence>
<feature type="region of interest" description="Disordered" evidence="3">
    <location>
        <begin position="1"/>
        <end position="59"/>
    </location>
</feature>
<dbReference type="OrthoDB" id="5582218at2759"/>
<keyword evidence="6" id="KW-1185">Reference proteome</keyword>
<dbReference type="EMBL" id="ML736780">
    <property type="protein sequence ID" value="KAE8403094.1"/>
    <property type="molecule type" value="Genomic_DNA"/>
</dbReference>
<feature type="compositionally biased region" description="Low complexity" evidence="3">
    <location>
        <begin position="21"/>
        <end position="31"/>
    </location>
</feature>
<dbReference type="AlphaFoldDB" id="A0A5N7DA33"/>
<organism evidence="5 6">
    <name type="scientific">Aspergillus pseudonomiae</name>
    <dbReference type="NCBI Taxonomy" id="1506151"/>
    <lineage>
        <taxon>Eukaryota</taxon>
        <taxon>Fungi</taxon>
        <taxon>Dikarya</taxon>
        <taxon>Ascomycota</taxon>
        <taxon>Pezizomycotina</taxon>
        <taxon>Eurotiomycetes</taxon>
        <taxon>Eurotiomycetidae</taxon>
        <taxon>Eurotiales</taxon>
        <taxon>Aspergillaceae</taxon>
        <taxon>Aspergillus</taxon>
        <taxon>Aspergillus subgen. Circumdati</taxon>
    </lineage>
</organism>
<accession>A0A5N7DA33</accession>
<evidence type="ECO:0000313" key="5">
    <source>
        <dbReference type="EMBL" id="KAE8403094.1"/>
    </source>
</evidence>
<dbReference type="Proteomes" id="UP000325579">
    <property type="component" value="Unassembled WGS sequence"/>
</dbReference>
<evidence type="ECO:0000256" key="1">
    <source>
        <dbReference type="ARBA" id="ARBA00004496"/>
    </source>
</evidence>
<dbReference type="InterPro" id="IPR051837">
    <property type="entry name" value="SortingNexin/PXDomain-PKLike"/>
</dbReference>
<dbReference type="PANTHER" id="PTHR22999">
    <property type="entry name" value="PX SERINE/THREONINE KINASE PXK"/>
    <property type="match status" value="1"/>
</dbReference>
<dbReference type="GO" id="GO:0035091">
    <property type="term" value="F:phosphatidylinositol binding"/>
    <property type="evidence" value="ECO:0007669"/>
    <property type="project" value="TreeGrafter"/>
</dbReference>
<keyword evidence="2" id="KW-0963">Cytoplasm</keyword>
<feature type="compositionally biased region" description="Low complexity" evidence="3">
    <location>
        <begin position="523"/>
        <end position="533"/>
    </location>
</feature>